<dbReference type="AlphaFoldDB" id="A0A2N0R298"/>
<dbReference type="VEuPathDB" id="FungiDB:RhiirFUN_024934"/>
<accession>A0A2N0R298</accession>
<dbReference type="Proteomes" id="UP000232688">
    <property type="component" value="Unassembled WGS sequence"/>
</dbReference>
<dbReference type="VEuPathDB" id="FungiDB:RhiirA1_472497"/>
<comment type="caution">
    <text evidence="1">The sequence shown here is derived from an EMBL/GenBank/DDBJ whole genome shotgun (WGS) entry which is preliminary data.</text>
</comment>
<proteinExistence type="predicted"/>
<name>A0A2N0R298_9GLOM</name>
<protein>
    <submittedName>
        <fullName evidence="1">Uncharacterized protein</fullName>
    </submittedName>
</protein>
<organism evidence="1 2">
    <name type="scientific">Rhizophagus irregularis</name>
    <dbReference type="NCBI Taxonomy" id="588596"/>
    <lineage>
        <taxon>Eukaryota</taxon>
        <taxon>Fungi</taxon>
        <taxon>Fungi incertae sedis</taxon>
        <taxon>Mucoromycota</taxon>
        <taxon>Glomeromycotina</taxon>
        <taxon>Glomeromycetes</taxon>
        <taxon>Glomerales</taxon>
        <taxon>Glomeraceae</taxon>
        <taxon>Rhizophagus</taxon>
    </lineage>
</organism>
<evidence type="ECO:0000313" key="1">
    <source>
        <dbReference type="EMBL" id="PKC57441.1"/>
    </source>
</evidence>
<dbReference type="EMBL" id="LLXH01001827">
    <property type="protein sequence ID" value="PKC57441.1"/>
    <property type="molecule type" value="Genomic_DNA"/>
</dbReference>
<evidence type="ECO:0000313" key="2">
    <source>
        <dbReference type="Proteomes" id="UP000232688"/>
    </source>
</evidence>
<sequence length="141" mass="16947">MSYRSVIFQNFTSPSKYYTKLRLNKFPDVSHSVYNELTEDIFLNHMFDEDDFALIHAFKEDNTLSKKKMATKEDYDIIHHIFTKCNLSVAEAADHRYKCSRYDIIYDINLIDQWYNKLLQAIERCKEVKCQSRRDKRSGRK</sequence>
<reference evidence="1 2" key="1">
    <citation type="submission" date="2017-10" db="EMBL/GenBank/DDBJ databases">
        <title>Extensive intraspecific genome diversity in a model arbuscular mycorrhizal fungus.</title>
        <authorList>
            <person name="Chen E.C.H."/>
            <person name="Morin E."/>
            <person name="Baudet D."/>
            <person name="Noel J."/>
            <person name="Ndikumana S."/>
            <person name="Charron P."/>
            <person name="St-Onge C."/>
            <person name="Giorgi J."/>
            <person name="Grigoriev I.V."/>
            <person name="Roux C."/>
            <person name="Martin F.M."/>
            <person name="Corradi N."/>
        </authorList>
    </citation>
    <scope>NUCLEOTIDE SEQUENCE [LARGE SCALE GENOMIC DNA]</scope>
    <source>
        <strain evidence="1 2">A1</strain>
    </source>
</reference>
<reference evidence="1 2" key="2">
    <citation type="submission" date="2017-10" db="EMBL/GenBank/DDBJ databases">
        <title>Genome analyses suggest a sexual origin of heterokaryosis in a supposedly ancient asexual fungus.</title>
        <authorList>
            <person name="Corradi N."/>
            <person name="Sedzielewska K."/>
            <person name="Noel J."/>
            <person name="Charron P."/>
            <person name="Farinelli L."/>
            <person name="Marton T."/>
            <person name="Kruger M."/>
            <person name="Pelin A."/>
            <person name="Brachmann A."/>
            <person name="Corradi N."/>
        </authorList>
    </citation>
    <scope>NUCLEOTIDE SEQUENCE [LARGE SCALE GENOMIC DNA]</scope>
    <source>
        <strain evidence="1 2">A1</strain>
    </source>
</reference>
<dbReference type="VEuPathDB" id="FungiDB:FUN_022259"/>
<gene>
    <name evidence="1" type="ORF">RhiirA1_472497</name>
</gene>